<proteinExistence type="inferred from homology"/>
<dbReference type="GO" id="GO:0043565">
    <property type="term" value="F:sequence-specific DNA binding"/>
    <property type="evidence" value="ECO:0007669"/>
    <property type="project" value="TreeGrafter"/>
</dbReference>
<dbReference type="SUPFAM" id="SSF53850">
    <property type="entry name" value="Periplasmic binding protein-like II"/>
    <property type="match status" value="1"/>
</dbReference>
<dbReference type="InterPro" id="IPR036390">
    <property type="entry name" value="WH_DNA-bd_sf"/>
</dbReference>
<evidence type="ECO:0000256" key="1">
    <source>
        <dbReference type="ARBA" id="ARBA00009437"/>
    </source>
</evidence>
<organism evidence="5">
    <name type="scientific">Pseudomonas marincola</name>
    <dbReference type="NCBI Taxonomy" id="437900"/>
    <lineage>
        <taxon>Bacteria</taxon>
        <taxon>Pseudomonadati</taxon>
        <taxon>Pseudomonadota</taxon>
        <taxon>Gammaproteobacteria</taxon>
        <taxon>Pseudomonadales</taxon>
        <taxon>Pseudomonadaceae</taxon>
        <taxon>Pseudomonas</taxon>
    </lineage>
</organism>
<accession>A0A1I7CYI2</accession>
<dbReference type="InterPro" id="IPR036388">
    <property type="entry name" value="WH-like_DNA-bd_sf"/>
</dbReference>
<dbReference type="GO" id="GO:0010628">
    <property type="term" value="P:positive regulation of gene expression"/>
    <property type="evidence" value="ECO:0007669"/>
    <property type="project" value="TreeGrafter"/>
</dbReference>
<dbReference type="InterPro" id="IPR037424">
    <property type="entry name" value="NocR_PBP2"/>
</dbReference>
<dbReference type="AlphaFoldDB" id="A0A1I7CYI2"/>
<dbReference type="InterPro" id="IPR005119">
    <property type="entry name" value="LysR_subst-bd"/>
</dbReference>
<dbReference type="InterPro" id="IPR000847">
    <property type="entry name" value="LysR_HTH_N"/>
</dbReference>
<reference evidence="5" key="1">
    <citation type="submission" date="2019-02" db="EMBL/GenBank/DDBJ databases">
        <authorList>
            <consortium name="Genoscope - CEA"/>
            <person name="William W."/>
        </authorList>
    </citation>
    <scope>NUCLEOTIDE SEQUENCE [LARGE SCALE GENOMIC DNA]</scope>
    <source>
        <strain evidence="5">YSy11</strain>
    </source>
</reference>
<dbReference type="Pfam" id="PF03466">
    <property type="entry name" value="LysR_substrate"/>
    <property type="match status" value="1"/>
</dbReference>
<keyword evidence="2" id="KW-0805">Transcription regulation</keyword>
<protein>
    <submittedName>
        <fullName evidence="5">LysR family transcriptional regulator</fullName>
    </submittedName>
</protein>
<evidence type="ECO:0000313" key="5">
    <source>
        <dbReference type="EMBL" id="VEV98039.1"/>
    </source>
</evidence>
<dbReference type="PANTHER" id="PTHR30427">
    <property type="entry name" value="TRANSCRIPTIONAL ACTIVATOR PROTEIN LYSR"/>
    <property type="match status" value="1"/>
</dbReference>
<dbReference type="EMBL" id="LR215729">
    <property type="protein sequence ID" value="VEV98039.1"/>
    <property type="molecule type" value="Genomic_DNA"/>
</dbReference>
<sequence>MNLRQLEAFRAVIVGETVTRAAEALHISQPAATRLISALEEDIGFPLFDRIKGRLRPTPEALVLYEEVQRSLVGVERIARAAREICSLTRGSLRIVCAPALGLSFLPRAICAFVEQHPHAQVCLVVQSSEEVVDQVIGQRCDLGFIAEPSTYLCPRGEQLLRSNLLCAMPAGHRLQEKSVVVPEDLEGEAFISYPSAVGSRHHIDAIFSAHGVSRRLQLETQLSAPMCAFVELGAGLALVDAISALEYKGQGVVFRPFAPSIEVDFNMLMPSQGRLSNIQQSFVSHMREFVDREVKGSFLGDTIGIVK</sequence>
<dbReference type="Gene3D" id="3.40.190.290">
    <property type="match status" value="1"/>
</dbReference>
<dbReference type="PANTHER" id="PTHR30427:SF1">
    <property type="entry name" value="TRANSCRIPTIONAL ACTIVATOR PROTEIN LYSR"/>
    <property type="match status" value="1"/>
</dbReference>
<name>A0A1I7CYI2_9PSED</name>
<gene>
    <name evidence="5" type="ORF">PMYSY11_2995</name>
</gene>
<evidence type="ECO:0000256" key="2">
    <source>
        <dbReference type="ARBA" id="ARBA00023015"/>
    </source>
</evidence>
<dbReference type="PRINTS" id="PR00039">
    <property type="entry name" value="HTHLYSR"/>
</dbReference>
<comment type="similarity">
    <text evidence="1">Belongs to the LysR transcriptional regulatory family.</text>
</comment>
<evidence type="ECO:0000256" key="3">
    <source>
        <dbReference type="ARBA" id="ARBA00023125"/>
    </source>
</evidence>
<dbReference type="SUPFAM" id="SSF46785">
    <property type="entry name" value="Winged helix' DNA-binding domain"/>
    <property type="match status" value="1"/>
</dbReference>
<dbReference type="Pfam" id="PF00126">
    <property type="entry name" value="HTH_1"/>
    <property type="match status" value="1"/>
</dbReference>
<dbReference type="PROSITE" id="PS50931">
    <property type="entry name" value="HTH_LYSR"/>
    <property type="match status" value="1"/>
</dbReference>
<dbReference type="Gene3D" id="1.10.10.10">
    <property type="entry name" value="Winged helix-like DNA-binding domain superfamily/Winged helix DNA-binding domain"/>
    <property type="match status" value="1"/>
</dbReference>
<evidence type="ECO:0000256" key="4">
    <source>
        <dbReference type="ARBA" id="ARBA00023163"/>
    </source>
</evidence>
<dbReference type="RefSeq" id="WP_069901534.1">
    <property type="nucleotide sequence ID" value="NZ_FPBC01000009.1"/>
</dbReference>
<keyword evidence="3" id="KW-0238">DNA-binding</keyword>
<keyword evidence="4" id="KW-0804">Transcription</keyword>
<dbReference type="GO" id="GO:0003700">
    <property type="term" value="F:DNA-binding transcription factor activity"/>
    <property type="evidence" value="ECO:0007669"/>
    <property type="project" value="InterPro"/>
</dbReference>
<dbReference type="CDD" id="cd08415">
    <property type="entry name" value="PBP2_LysR_opines_like"/>
    <property type="match status" value="1"/>
</dbReference>
<dbReference type="STRING" id="437900.GCA_001940335_02427"/>